<dbReference type="GO" id="GO:0016020">
    <property type="term" value="C:membrane"/>
    <property type="evidence" value="ECO:0007669"/>
    <property type="project" value="UniProtKB-SubCell"/>
</dbReference>
<evidence type="ECO:0000313" key="9">
    <source>
        <dbReference type="EMBL" id="EAS30614.3"/>
    </source>
</evidence>
<keyword evidence="4 7" id="KW-0472">Membrane</keyword>
<sequence length="465" mass="51906">MSSMALLGDFSLLLHRRNEPEFDPSLSDTSKAPMILSISGFFSGVALLVVLVRLYVRIFVVKRFSLDDFFITLASVCASLIIGYLIFESKHGLGRYTQFLTRSDLSALVKLAYFHFMILGLGIYSVKISFGLFLLRVLGRGKRRVFVKCILAALFVLLLAHLGLQIFRCIPVSAGWSLTERDTAQCLSRAGFMVFNMIICGIDAAIDGCFVTFCVVLFHNLQNTRRFRLAFIVMVAFGYLTCFAAIIKTSMSVYALKVKVKYRGDDYGLWSLLELHLALISTSLPTLGPMFKRFFSSQAESAHQLTTGRYTRRRPERLNLSRLSSAKSFPQGIPRPSTIHSESNDFEKNPGNRPGICNYKVEVTGPAMPKKIRTSSFGGYRPSINNINENCETGEIISCPPSAFTAKFRSSREESEACPSSPTSGIVRRTDVYVCMDDAVDETCEIEGEGTGPRGSKWKLRMLKQ</sequence>
<evidence type="ECO:0000256" key="5">
    <source>
        <dbReference type="ARBA" id="ARBA00038359"/>
    </source>
</evidence>
<dbReference type="InterPro" id="IPR049326">
    <property type="entry name" value="Rhodopsin_dom_fungi"/>
</dbReference>
<evidence type="ECO:0000259" key="8">
    <source>
        <dbReference type="Pfam" id="PF20684"/>
    </source>
</evidence>
<feature type="transmembrane region" description="Helical" evidence="7">
    <location>
        <begin position="145"/>
        <end position="167"/>
    </location>
</feature>
<feature type="transmembrane region" description="Helical" evidence="7">
    <location>
        <begin position="267"/>
        <end position="287"/>
    </location>
</feature>
<feature type="region of interest" description="Disordered" evidence="6">
    <location>
        <begin position="326"/>
        <end position="353"/>
    </location>
</feature>
<dbReference type="VEuPathDB" id="FungiDB:CIMG_06093"/>
<reference evidence="10" key="2">
    <citation type="journal article" date="2010" name="Genome Res.">
        <title>Population genomic sequencing of Coccidioides fungi reveals recent hybridization and transposon control.</title>
        <authorList>
            <person name="Neafsey D.E."/>
            <person name="Barker B.M."/>
            <person name="Sharpton T.J."/>
            <person name="Stajich J.E."/>
            <person name="Park D.J."/>
            <person name="Whiston E."/>
            <person name="Hung C.-Y."/>
            <person name="McMahan C."/>
            <person name="White J."/>
            <person name="Sykes S."/>
            <person name="Heiman D."/>
            <person name="Young S."/>
            <person name="Zeng Q."/>
            <person name="Abouelleil A."/>
            <person name="Aftuck L."/>
            <person name="Bessette D."/>
            <person name="Brown A."/>
            <person name="FitzGerald M."/>
            <person name="Lui A."/>
            <person name="Macdonald J.P."/>
            <person name="Priest M."/>
            <person name="Orbach M.J."/>
            <person name="Galgiani J.N."/>
            <person name="Kirkland T.N."/>
            <person name="Cole G.T."/>
            <person name="Birren B.W."/>
            <person name="Henn M.R."/>
            <person name="Taylor J.W."/>
            <person name="Rounsley S.D."/>
        </authorList>
    </citation>
    <scope>GENOME REANNOTATION</scope>
    <source>
        <strain evidence="10">RS</strain>
    </source>
</reference>
<dbReference type="OrthoDB" id="4170656at2759"/>
<keyword evidence="2 7" id="KW-0812">Transmembrane</keyword>
<keyword evidence="3 7" id="KW-1133">Transmembrane helix</keyword>
<dbReference type="Pfam" id="PF20684">
    <property type="entry name" value="Fung_rhodopsin"/>
    <property type="match status" value="1"/>
</dbReference>
<evidence type="ECO:0000256" key="2">
    <source>
        <dbReference type="ARBA" id="ARBA00022692"/>
    </source>
</evidence>
<dbReference type="InterPro" id="IPR052337">
    <property type="entry name" value="SAT4-like"/>
</dbReference>
<dbReference type="PANTHER" id="PTHR33048:SF167">
    <property type="entry name" value="INTEGRAL MEMBRANE PROTEIN"/>
    <property type="match status" value="1"/>
</dbReference>
<keyword evidence="10" id="KW-1185">Reference proteome</keyword>
<dbReference type="KEGG" id="cim:CIMG_06093"/>
<accession>J3K7E3</accession>
<evidence type="ECO:0000256" key="4">
    <source>
        <dbReference type="ARBA" id="ARBA00023136"/>
    </source>
</evidence>
<dbReference type="OMA" id="WLCAVGV"/>
<comment type="subcellular location">
    <subcellularLocation>
        <location evidence="1">Membrane</location>
        <topology evidence="1">Multi-pass membrane protein</topology>
    </subcellularLocation>
</comment>
<organism evidence="9 10">
    <name type="scientific">Coccidioides immitis (strain RS)</name>
    <name type="common">Valley fever fungus</name>
    <dbReference type="NCBI Taxonomy" id="246410"/>
    <lineage>
        <taxon>Eukaryota</taxon>
        <taxon>Fungi</taxon>
        <taxon>Dikarya</taxon>
        <taxon>Ascomycota</taxon>
        <taxon>Pezizomycotina</taxon>
        <taxon>Eurotiomycetes</taxon>
        <taxon>Eurotiomycetidae</taxon>
        <taxon>Onygenales</taxon>
        <taxon>Onygenaceae</taxon>
        <taxon>Coccidioides</taxon>
    </lineage>
</organism>
<dbReference type="EMBL" id="GG704912">
    <property type="protein sequence ID" value="EAS30614.3"/>
    <property type="molecule type" value="Genomic_DNA"/>
</dbReference>
<dbReference type="InParanoid" id="J3K7E3"/>
<comment type="similarity">
    <text evidence="5">Belongs to the SAT4 family.</text>
</comment>
<feature type="transmembrane region" description="Helical" evidence="7">
    <location>
        <begin position="107"/>
        <end position="133"/>
    </location>
</feature>
<gene>
    <name evidence="9" type="ORF">CIMG_06093</name>
</gene>
<evidence type="ECO:0000256" key="6">
    <source>
        <dbReference type="SAM" id="MobiDB-lite"/>
    </source>
</evidence>
<feature type="domain" description="Rhodopsin" evidence="8">
    <location>
        <begin position="52"/>
        <end position="293"/>
    </location>
</feature>
<evidence type="ECO:0000256" key="1">
    <source>
        <dbReference type="ARBA" id="ARBA00004141"/>
    </source>
</evidence>
<evidence type="ECO:0000256" key="7">
    <source>
        <dbReference type="SAM" id="Phobius"/>
    </source>
</evidence>
<dbReference type="AlphaFoldDB" id="J3K7E3"/>
<feature type="transmembrane region" description="Helical" evidence="7">
    <location>
        <begin position="34"/>
        <end position="56"/>
    </location>
</feature>
<evidence type="ECO:0000313" key="10">
    <source>
        <dbReference type="Proteomes" id="UP000001261"/>
    </source>
</evidence>
<protein>
    <recommendedName>
        <fullName evidence="8">Rhodopsin domain-containing protein</fullName>
    </recommendedName>
</protein>
<dbReference type="GeneID" id="4562312"/>
<dbReference type="Proteomes" id="UP000001261">
    <property type="component" value="Unassembled WGS sequence"/>
</dbReference>
<feature type="transmembrane region" description="Helical" evidence="7">
    <location>
        <begin position="68"/>
        <end position="87"/>
    </location>
</feature>
<reference evidence="10" key="1">
    <citation type="journal article" date="2009" name="Genome Res.">
        <title>Comparative genomic analyses of the human fungal pathogens Coccidioides and their relatives.</title>
        <authorList>
            <person name="Sharpton T.J."/>
            <person name="Stajich J.E."/>
            <person name="Rounsley S.D."/>
            <person name="Gardner M.J."/>
            <person name="Wortman J.R."/>
            <person name="Jordar V.S."/>
            <person name="Maiti R."/>
            <person name="Kodira C.D."/>
            <person name="Neafsey D.E."/>
            <person name="Zeng Q."/>
            <person name="Hung C.-Y."/>
            <person name="McMahan C."/>
            <person name="Muszewska A."/>
            <person name="Grynberg M."/>
            <person name="Mandel M.A."/>
            <person name="Kellner E.M."/>
            <person name="Barker B.M."/>
            <person name="Galgiani J.N."/>
            <person name="Orbach M.J."/>
            <person name="Kirkland T.N."/>
            <person name="Cole G.T."/>
            <person name="Henn M.R."/>
            <person name="Birren B.W."/>
            <person name="Taylor J.W."/>
        </authorList>
    </citation>
    <scope>NUCLEOTIDE SEQUENCE [LARGE SCALE GENOMIC DNA]</scope>
    <source>
        <strain evidence="10">RS</strain>
    </source>
</reference>
<name>J3K7E3_COCIM</name>
<dbReference type="RefSeq" id="XP_001242197.2">
    <property type="nucleotide sequence ID" value="XM_001242196.2"/>
</dbReference>
<feature type="transmembrane region" description="Helical" evidence="7">
    <location>
        <begin position="229"/>
        <end position="247"/>
    </location>
</feature>
<evidence type="ECO:0000256" key="3">
    <source>
        <dbReference type="ARBA" id="ARBA00022989"/>
    </source>
</evidence>
<dbReference type="PANTHER" id="PTHR33048">
    <property type="entry name" value="PTH11-LIKE INTEGRAL MEMBRANE PROTEIN (AFU_ORTHOLOGUE AFUA_5G11245)"/>
    <property type="match status" value="1"/>
</dbReference>
<feature type="transmembrane region" description="Helical" evidence="7">
    <location>
        <begin position="187"/>
        <end position="217"/>
    </location>
</feature>
<proteinExistence type="inferred from homology"/>